<dbReference type="Gene3D" id="1.10.260.40">
    <property type="entry name" value="lambda repressor-like DNA-binding domains"/>
    <property type="match status" value="1"/>
</dbReference>
<evidence type="ECO:0000259" key="2">
    <source>
        <dbReference type="PROSITE" id="PS50943"/>
    </source>
</evidence>
<dbReference type="Proteomes" id="UP000292884">
    <property type="component" value="Unassembled WGS sequence"/>
</dbReference>
<accession>A0A4R0N6S5</accession>
<keyword evidence="1" id="KW-0175">Coiled coil</keyword>
<proteinExistence type="predicted"/>
<feature type="domain" description="HTH cro/C1-type" evidence="2">
    <location>
        <begin position="20"/>
        <end position="74"/>
    </location>
</feature>
<comment type="caution">
    <text evidence="3">The sequence shown here is derived from an EMBL/GenBank/DDBJ whole genome shotgun (WGS) entry which is preliminary data.</text>
</comment>
<sequence>MEKHQILTSAEKKNIYCDDIRKYRDEKCYPQDYMASLLGITQSAYYKIEAGAVKISTERLAQIAKILGKPIEAFLQKEQYNEQLKSEQKVYINLNELELLQKTITQQQNRIEELKAKLKKRDDEIEKLKQQIIV</sequence>
<dbReference type="SMART" id="SM00530">
    <property type="entry name" value="HTH_XRE"/>
    <property type="match status" value="1"/>
</dbReference>
<dbReference type="EMBL" id="SJSK01000001">
    <property type="protein sequence ID" value="TCC94372.1"/>
    <property type="molecule type" value="Genomic_DNA"/>
</dbReference>
<organism evidence="3 4">
    <name type="scientific">Pedobacter frigiditerrae</name>
    <dbReference type="NCBI Taxonomy" id="2530452"/>
    <lineage>
        <taxon>Bacteria</taxon>
        <taxon>Pseudomonadati</taxon>
        <taxon>Bacteroidota</taxon>
        <taxon>Sphingobacteriia</taxon>
        <taxon>Sphingobacteriales</taxon>
        <taxon>Sphingobacteriaceae</taxon>
        <taxon>Pedobacter</taxon>
    </lineage>
</organism>
<dbReference type="InterPro" id="IPR010982">
    <property type="entry name" value="Lambda_DNA-bd_dom_sf"/>
</dbReference>
<dbReference type="OrthoDB" id="959646at2"/>
<dbReference type="SUPFAM" id="SSF47413">
    <property type="entry name" value="lambda repressor-like DNA-binding domains"/>
    <property type="match status" value="1"/>
</dbReference>
<gene>
    <name evidence="3" type="ORF">EZ428_06270</name>
</gene>
<evidence type="ECO:0000256" key="1">
    <source>
        <dbReference type="SAM" id="Coils"/>
    </source>
</evidence>
<keyword evidence="4" id="KW-1185">Reference proteome</keyword>
<dbReference type="CDD" id="cd00093">
    <property type="entry name" value="HTH_XRE"/>
    <property type="match status" value="1"/>
</dbReference>
<name>A0A4R0N6S5_9SPHI</name>
<protein>
    <submittedName>
        <fullName evidence="3">Helix-turn-helix domain-containing protein</fullName>
    </submittedName>
</protein>
<feature type="coiled-coil region" evidence="1">
    <location>
        <begin position="77"/>
        <end position="131"/>
    </location>
</feature>
<dbReference type="AlphaFoldDB" id="A0A4R0N6S5"/>
<dbReference type="PROSITE" id="PS50943">
    <property type="entry name" value="HTH_CROC1"/>
    <property type="match status" value="1"/>
</dbReference>
<evidence type="ECO:0000313" key="3">
    <source>
        <dbReference type="EMBL" id="TCC94372.1"/>
    </source>
</evidence>
<dbReference type="InterPro" id="IPR001387">
    <property type="entry name" value="Cro/C1-type_HTH"/>
</dbReference>
<dbReference type="GO" id="GO:0003677">
    <property type="term" value="F:DNA binding"/>
    <property type="evidence" value="ECO:0007669"/>
    <property type="project" value="InterPro"/>
</dbReference>
<reference evidence="3 4" key="1">
    <citation type="submission" date="2019-02" db="EMBL/GenBank/DDBJ databases">
        <title>Pedobacter sp. RP-1-13 sp. nov., isolated from Arctic soil.</title>
        <authorList>
            <person name="Dahal R.H."/>
        </authorList>
    </citation>
    <scope>NUCLEOTIDE SEQUENCE [LARGE SCALE GENOMIC DNA]</scope>
    <source>
        <strain evidence="3 4">RP-1-13</strain>
    </source>
</reference>
<dbReference type="RefSeq" id="WP_131552231.1">
    <property type="nucleotide sequence ID" value="NZ_SJSK01000001.1"/>
</dbReference>
<dbReference type="Pfam" id="PF01381">
    <property type="entry name" value="HTH_3"/>
    <property type="match status" value="1"/>
</dbReference>
<evidence type="ECO:0000313" key="4">
    <source>
        <dbReference type="Proteomes" id="UP000292884"/>
    </source>
</evidence>